<proteinExistence type="predicted"/>
<reference evidence="3" key="1">
    <citation type="journal article" date="2019" name="Int. J. Syst. Evol. Microbiol.">
        <title>The Global Catalogue of Microorganisms (GCM) 10K type strain sequencing project: providing services to taxonomists for standard genome sequencing and annotation.</title>
        <authorList>
            <consortium name="The Broad Institute Genomics Platform"/>
            <consortium name="The Broad Institute Genome Sequencing Center for Infectious Disease"/>
            <person name="Wu L."/>
            <person name="Ma J."/>
        </authorList>
    </citation>
    <scope>NUCLEOTIDE SEQUENCE [LARGE SCALE GENOMIC DNA]</scope>
    <source>
        <strain evidence="3">JCM 15421</strain>
    </source>
</reference>
<keyword evidence="1" id="KW-0812">Transmembrane</keyword>
<dbReference type="EMBL" id="BAAAEU010000001">
    <property type="protein sequence ID" value="GAA0704119.1"/>
    <property type="molecule type" value="Genomic_DNA"/>
</dbReference>
<evidence type="ECO:0000256" key="1">
    <source>
        <dbReference type="SAM" id="Phobius"/>
    </source>
</evidence>
<dbReference type="Pfam" id="PF09900">
    <property type="entry name" value="DUF2127"/>
    <property type="match status" value="1"/>
</dbReference>
<accession>A0ABP3THJ2</accession>
<dbReference type="RefSeq" id="WP_343786718.1">
    <property type="nucleotide sequence ID" value="NZ_BAAAEU010000001.1"/>
</dbReference>
<feature type="transmembrane region" description="Helical" evidence="1">
    <location>
        <begin position="25"/>
        <end position="48"/>
    </location>
</feature>
<dbReference type="InterPro" id="IPR021125">
    <property type="entry name" value="DUF2127"/>
</dbReference>
<keyword evidence="3" id="KW-1185">Reference proteome</keyword>
<feature type="transmembrane region" description="Helical" evidence="1">
    <location>
        <begin position="92"/>
        <end position="113"/>
    </location>
</feature>
<organism evidence="2 3">
    <name type="scientific">Dokdonella soli</name>
    <dbReference type="NCBI Taxonomy" id="529810"/>
    <lineage>
        <taxon>Bacteria</taxon>
        <taxon>Pseudomonadati</taxon>
        <taxon>Pseudomonadota</taxon>
        <taxon>Gammaproteobacteria</taxon>
        <taxon>Lysobacterales</taxon>
        <taxon>Rhodanobacteraceae</taxon>
        <taxon>Dokdonella</taxon>
    </lineage>
</organism>
<protein>
    <recommendedName>
        <fullName evidence="4">DUF2127 domain-containing protein</fullName>
    </recommendedName>
</protein>
<evidence type="ECO:0000313" key="2">
    <source>
        <dbReference type="EMBL" id="GAA0704119.1"/>
    </source>
</evidence>
<evidence type="ECO:0008006" key="4">
    <source>
        <dbReference type="Google" id="ProtNLM"/>
    </source>
</evidence>
<dbReference type="Proteomes" id="UP001501523">
    <property type="component" value="Unassembled WGS sequence"/>
</dbReference>
<keyword evidence="1" id="KW-1133">Transmembrane helix</keyword>
<feature type="transmembrane region" description="Helical" evidence="1">
    <location>
        <begin position="144"/>
        <end position="163"/>
    </location>
</feature>
<comment type="caution">
    <text evidence="2">The sequence shown here is derived from an EMBL/GenBank/DDBJ whole genome shotgun (WGS) entry which is preliminary data.</text>
</comment>
<evidence type="ECO:0000313" key="3">
    <source>
        <dbReference type="Proteomes" id="UP001501523"/>
    </source>
</evidence>
<keyword evidence="1" id="KW-0472">Membrane</keyword>
<gene>
    <name evidence="2" type="ORF">GCM10009105_00730</name>
</gene>
<name>A0ABP3THJ2_9GAMM</name>
<sequence>MPSTRIDSPEPRPGIAAGHDARPRALALIALYKLVKAVACTMLAAAAFDLVRPEVAAWFGGWLESLTWPTRHGFSMRAIDWLLGLGPHQFRLFGSAALVYAALYAVQGVGLWFGKRWAEYLVVAETSLLLPFEIWELLRRFSLFKLVVLVVNVAVIIYLIHLLRRRAPAEIR</sequence>